<dbReference type="PANTHER" id="PTHR43158">
    <property type="entry name" value="SKFA PEPTIDE EXPORT ATP-BINDING PROTEIN SKFE"/>
    <property type="match status" value="1"/>
</dbReference>
<evidence type="ECO:0000259" key="3">
    <source>
        <dbReference type="PROSITE" id="PS50893"/>
    </source>
</evidence>
<dbReference type="Pfam" id="PF00005">
    <property type="entry name" value="ABC_tran"/>
    <property type="match status" value="1"/>
</dbReference>
<proteinExistence type="predicted"/>
<reference evidence="4 5" key="1">
    <citation type="submission" date="2016-10" db="EMBL/GenBank/DDBJ databases">
        <authorList>
            <person name="de Groot N.N."/>
        </authorList>
    </citation>
    <scope>NUCLEOTIDE SEQUENCE [LARGE SCALE GENOMIC DNA]</scope>
    <source>
        <strain evidence="4 5">CGMCC 4.3491</strain>
    </source>
</reference>
<dbReference type="Gene3D" id="3.40.50.300">
    <property type="entry name" value="P-loop containing nucleotide triphosphate hydrolases"/>
    <property type="match status" value="1"/>
</dbReference>
<gene>
    <name evidence="4" type="ORF">SAMN05216554_4641</name>
</gene>
<dbReference type="OrthoDB" id="6198786at2"/>
<evidence type="ECO:0000313" key="5">
    <source>
        <dbReference type="Proteomes" id="UP000198891"/>
    </source>
</evidence>
<dbReference type="EMBL" id="FNPZ01000009">
    <property type="protein sequence ID" value="SDZ55854.1"/>
    <property type="molecule type" value="Genomic_DNA"/>
</dbReference>
<dbReference type="Proteomes" id="UP000198891">
    <property type="component" value="Unassembled WGS sequence"/>
</dbReference>
<keyword evidence="2" id="KW-0067">ATP-binding</keyword>
<feature type="domain" description="ABC transporter" evidence="3">
    <location>
        <begin position="2"/>
        <end position="207"/>
    </location>
</feature>
<name>A0A1H3U016_9MICO</name>
<dbReference type="InterPro" id="IPR027417">
    <property type="entry name" value="P-loop_NTPase"/>
</dbReference>
<protein>
    <submittedName>
        <fullName evidence="4">ABC-type multidrug transport system, ATPase component</fullName>
    </submittedName>
</protein>
<dbReference type="GO" id="GO:0005524">
    <property type="term" value="F:ATP binding"/>
    <property type="evidence" value="ECO:0007669"/>
    <property type="project" value="UniProtKB-KW"/>
</dbReference>
<dbReference type="SMART" id="SM00382">
    <property type="entry name" value="AAA"/>
    <property type="match status" value="1"/>
</dbReference>
<accession>A0A1H3U016</accession>
<organism evidence="4 5">
    <name type="scientific">Herbiconiux ginsengi</name>
    <dbReference type="NCBI Taxonomy" id="381665"/>
    <lineage>
        <taxon>Bacteria</taxon>
        <taxon>Bacillati</taxon>
        <taxon>Actinomycetota</taxon>
        <taxon>Actinomycetes</taxon>
        <taxon>Micrococcales</taxon>
        <taxon>Microbacteriaceae</taxon>
        <taxon>Herbiconiux</taxon>
    </lineage>
</organism>
<evidence type="ECO:0000256" key="2">
    <source>
        <dbReference type="ARBA" id="ARBA00022840"/>
    </source>
</evidence>
<evidence type="ECO:0000256" key="1">
    <source>
        <dbReference type="ARBA" id="ARBA00022741"/>
    </source>
</evidence>
<dbReference type="InterPro" id="IPR003439">
    <property type="entry name" value="ABC_transporter-like_ATP-bd"/>
</dbReference>
<dbReference type="PROSITE" id="PS50893">
    <property type="entry name" value="ABC_TRANSPORTER_2"/>
    <property type="match status" value="1"/>
</dbReference>
<keyword evidence="1" id="KW-0547">Nucleotide-binding</keyword>
<dbReference type="SUPFAM" id="SSF52540">
    <property type="entry name" value="P-loop containing nucleoside triphosphate hydrolases"/>
    <property type="match status" value="1"/>
</dbReference>
<dbReference type="RefSeq" id="WP_092558333.1">
    <property type="nucleotide sequence ID" value="NZ_FNPZ01000009.1"/>
</dbReference>
<sequence length="209" mass="22397">MIDVTDVSVRSSGIELLPATSLRAGPGQAVAIRGRNGSGKSTLLRVLNGSYVPTTGTVAVAGRDPRVRDARSRRRTASMIGLPPMALDLTVRDHVELVATTWYDSADEIHDKVEVVLGLLDLTSLEARFPHELSSGQTQLFGLSLVMARPFDVLLLDEPEQRLDPERLNLVVAALRDARDAGATVVVATHSASLSNQLADSVVWLDVPG</sequence>
<dbReference type="AlphaFoldDB" id="A0A1H3U016"/>
<dbReference type="InterPro" id="IPR003593">
    <property type="entry name" value="AAA+_ATPase"/>
</dbReference>
<evidence type="ECO:0000313" key="4">
    <source>
        <dbReference type="EMBL" id="SDZ55854.1"/>
    </source>
</evidence>
<keyword evidence="5" id="KW-1185">Reference proteome</keyword>
<dbReference type="GO" id="GO:0016887">
    <property type="term" value="F:ATP hydrolysis activity"/>
    <property type="evidence" value="ECO:0007669"/>
    <property type="project" value="InterPro"/>
</dbReference>
<dbReference type="STRING" id="381665.SAMN05216554_4641"/>
<dbReference type="PANTHER" id="PTHR43158:SF2">
    <property type="entry name" value="SKFA PEPTIDE EXPORT ATP-BINDING PROTEIN SKFE"/>
    <property type="match status" value="1"/>
</dbReference>